<comment type="caution">
    <text evidence="2">The sequence shown here is derived from an EMBL/GenBank/DDBJ whole genome shotgun (WGS) entry which is preliminary data.</text>
</comment>
<protein>
    <submittedName>
        <fullName evidence="2">DUF1837 domain-containing protein</fullName>
    </submittedName>
</protein>
<dbReference type="EMBL" id="WITJ01000003">
    <property type="protein sequence ID" value="MQW38744.1"/>
    <property type="molecule type" value="Genomic_DNA"/>
</dbReference>
<feature type="domain" description="Anti-bacteriophage protein A/HamA C-terminal" evidence="1">
    <location>
        <begin position="9"/>
        <end position="266"/>
    </location>
</feature>
<gene>
    <name evidence="2" type="ORF">GHI93_02110</name>
</gene>
<dbReference type="RefSeq" id="WP_153495169.1">
    <property type="nucleotide sequence ID" value="NZ_CBCRWP010000001.1"/>
</dbReference>
<sequence>MSSSHIKYFKKKSDLVTIQGKVVTIYELKIDQDVTIINEWARHLREEYCSDDDLEFLVPDTGLTYQEFLAQIKFPDPTIGIGAATMSGDFAEILVSDYIEFIQGYYTTRTRYRNKINRNSSPMGSDVLGYKCKNADSPSSSDELHVLEVKAQAREAKPEAKLQKAVNDSVKANDKLRLAESLNAEVQRLRGYNMLEEAKLVKRFQNKTDRPYNLVFSAVAVHSSRSYSEDLVRQVDVSKNVNQNLKLLVIYSDKLLEFIKELYERASRC</sequence>
<dbReference type="Proteomes" id="UP000439550">
    <property type="component" value="Unassembled WGS sequence"/>
</dbReference>
<dbReference type="Pfam" id="PF08878">
    <property type="entry name" value="HamA"/>
    <property type="match status" value="1"/>
</dbReference>
<accession>A0A7X1Z6V9</accession>
<reference evidence="2 3" key="1">
    <citation type="submission" date="2019-10" db="EMBL/GenBank/DDBJ databases">
        <authorList>
            <person name="Dong K."/>
        </authorList>
    </citation>
    <scope>NUCLEOTIDE SEQUENCE [LARGE SCALE GENOMIC DNA]</scope>
    <source>
        <strain evidence="2 3">DSM 28960</strain>
    </source>
</reference>
<dbReference type="AlphaFoldDB" id="A0A7X1Z6V9"/>
<name>A0A7X1Z6V9_9LACT</name>
<proteinExistence type="predicted"/>
<organism evidence="2 3">
    <name type="scientific">Lactococcus hircilactis</name>
    <dbReference type="NCBI Taxonomy" id="1494462"/>
    <lineage>
        <taxon>Bacteria</taxon>
        <taxon>Bacillati</taxon>
        <taxon>Bacillota</taxon>
        <taxon>Bacilli</taxon>
        <taxon>Lactobacillales</taxon>
        <taxon>Streptococcaceae</taxon>
        <taxon>Lactococcus</taxon>
    </lineage>
</organism>
<dbReference type="OrthoDB" id="268197at2"/>
<dbReference type="InterPro" id="IPR014976">
    <property type="entry name" value="AbpA_HamA_C"/>
</dbReference>
<keyword evidence="3" id="KW-1185">Reference proteome</keyword>
<evidence type="ECO:0000259" key="1">
    <source>
        <dbReference type="Pfam" id="PF08878"/>
    </source>
</evidence>
<evidence type="ECO:0000313" key="2">
    <source>
        <dbReference type="EMBL" id="MQW38744.1"/>
    </source>
</evidence>
<evidence type="ECO:0000313" key="3">
    <source>
        <dbReference type="Proteomes" id="UP000439550"/>
    </source>
</evidence>